<feature type="repeat" description="TPR" evidence="3">
    <location>
        <begin position="31"/>
        <end position="64"/>
    </location>
</feature>
<dbReference type="SMART" id="SM00028">
    <property type="entry name" value="TPR"/>
    <property type="match status" value="9"/>
</dbReference>
<comment type="caution">
    <text evidence="4">The sequence shown here is derived from an EMBL/GenBank/DDBJ whole genome shotgun (WGS) entry which is preliminary data.</text>
</comment>
<evidence type="ECO:0000256" key="2">
    <source>
        <dbReference type="ARBA" id="ARBA00022803"/>
    </source>
</evidence>
<reference evidence="4 5" key="1">
    <citation type="submission" date="2020-10" db="EMBL/GenBank/DDBJ databases">
        <authorList>
            <person name="Castelo-Branco R."/>
            <person name="Eusebio N."/>
            <person name="Adriana R."/>
            <person name="Vieira A."/>
            <person name="Brugerolle De Fraissinette N."/>
            <person name="Rezende De Castro R."/>
            <person name="Schneider M.P."/>
            <person name="Vasconcelos V."/>
            <person name="Leao P.N."/>
        </authorList>
    </citation>
    <scope>NUCLEOTIDE SEQUENCE [LARGE SCALE GENOMIC DNA]</scope>
    <source>
        <strain evidence="4 5">LEGE 06226</strain>
    </source>
</reference>
<dbReference type="SUPFAM" id="SSF53448">
    <property type="entry name" value="Nucleotide-diphospho-sugar transferases"/>
    <property type="match status" value="1"/>
</dbReference>
<feature type="repeat" description="TPR" evidence="3">
    <location>
        <begin position="285"/>
        <end position="318"/>
    </location>
</feature>
<dbReference type="PANTHER" id="PTHR44858">
    <property type="entry name" value="TETRATRICOPEPTIDE REPEAT PROTEIN 6"/>
    <property type="match status" value="1"/>
</dbReference>
<dbReference type="PANTHER" id="PTHR44858:SF1">
    <property type="entry name" value="UDP-N-ACETYLGLUCOSAMINE--PEPTIDE N-ACETYLGLUCOSAMINYLTRANSFERASE SPINDLY-RELATED"/>
    <property type="match status" value="1"/>
</dbReference>
<accession>A0ABR9U5M3</accession>
<dbReference type="SUPFAM" id="SSF48452">
    <property type="entry name" value="TPR-like"/>
    <property type="match status" value="3"/>
</dbReference>
<dbReference type="Gene3D" id="1.25.40.10">
    <property type="entry name" value="Tetratricopeptide repeat domain"/>
    <property type="match status" value="3"/>
</dbReference>
<dbReference type="InterPro" id="IPR019734">
    <property type="entry name" value="TPR_rpt"/>
</dbReference>
<feature type="repeat" description="TPR" evidence="3">
    <location>
        <begin position="167"/>
        <end position="200"/>
    </location>
</feature>
<feature type="repeat" description="TPR" evidence="3">
    <location>
        <begin position="65"/>
        <end position="98"/>
    </location>
</feature>
<protein>
    <submittedName>
        <fullName evidence="4">Tetratricopeptide repeat protein</fullName>
    </submittedName>
</protein>
<dbReference type="InterPro" id="IPR011990">
    <property type="entry name" value="TPR-like_helical_dom_sf"/>
</dbReference>
<evidence type="ECO:0000256" key="3">
    <source>
        <dbReference type="PROSITE-ProRule" id="PRU00339"/>
    </source>
</evidence>
<dbReference type="Pfam" id="PF13414">
    <property type="entry name" value="TPR_11"/>
    <property type="match status" value="3"/>
</dbReference>
<organism evidence="4 5">
    <name type="scientific">Planktothrix mougeotii LEGE 06226</name>
    <dbReference type="NCBI Taxonomy" id="1828728"/>
    <lineage>
        <taxon>Bacteria</taxon>
        <taxon>Bacillati</taxon>
        <taxon>Cyanobacteriota</taxon>
        <taxon>Cyanophyceae</taxon>
        <taxon>Oscillatoriophycideae</taxon>
        <taxon>Oscillatoriales</taxon>
        <taxon>Microcoleaceae</taxon>
        <taxon>Planktothrix</taxon>
    </lineage>
</organism>
<feature type="repeat" description="TPR" evidence="3">
    <location>
        <begin position="133"/>
        <end position="166"/>
    </location>
</feature>
<dbReference type="Pfam" id="PF13424">
    <property type="entry name" value="TPR_12"/>
    <property type="match status" value="1"/>
</dbReference>
<sequence length="823" mass="94185">MIIQQRPSTFSKNPQIVSSMVKSRRRSISPAEPAYRLAKVLVEQEKWQDAIAAYQQALTIAPTWVEVQRELGDLLLKLERWEEAVKMYETAITLQSDVAQVHHNLGDALLKLQRWDEAVVAYQKAIELNPDFSWSYNNLGDVLRTLERWDEAAQAYQNAINLKGDFALSHHNLGDVLVKKEDWEEAIAAYEKAIELDPNFAWSHYNLGDVLVKKEDWESAIAAYRSAVKLDTNLPQIHEKLGDALQHQIQSYSQEISQVYHRAVADNPTDLEVYYKALEVNPKDAEISLKLADVLKEQGKIEQAITFYKSTLQIEPNNAEIYVKLGDILLIKGNTGQAIKHYQNALQIQPNLSDIKSKLDDLVTKYGSVPNQLDTAQAVQEEQLFISARKHLLNQQYHQAIADCAQIMGLHSSIANIFPILSEAHTHQGKFKEAEVFLRNSQYIRYLIATQQVAKNWGAIITEELDPAQPKSVASNHNRINKIIIYTCVWRRPELTRIVLSYYAHLKKELAGKIHLELLAVGSEGEVSRQLCEECGFDYLEYPNEPLSSKWEYGLNRCADYDPDGVIIVGSDDIISQSLIEFYDHQLKDNLVFCGLKDAYFFDINNHNLVLWTGYSGKADPMRVGETIGMGRCLSRTLLDKLGFSIWSGLDINRSLDGAMTQKLLQLGLQLLEYDNCVVAQVDNREVKVGHCGFKMAEIGAFAVDIKLSDNVTPAERYFSRDASVLVPQPDPWEVLQRYFSDQIIQQLKEFFLLTSNTKPLQNVWHEAKKVEQLSRQFEEDKKTPIRVILDAETEIFQENKLLRYQLQQVQNELEEYYLKYVK</sequence>
<dbReference type="RefSeq" id="WP_193867508.1">
    <property type="nucleotide sequence ID" value="NZ_JADEWU010000001.1"/>
</dbReference>
<keyword evidence="2 3" id="KW-0802">TPR repeat</keyword>
<evidence type="ECO:0000256" key="1">
    <source>
        <dbReference type="ARBA" id="ARBA00022737"/>
    </source>
</evidence>
<feature type="repeat" description="TPR" evidence="3">
    <location>
        <begin position="201"/>
        <end position="234"/>
    </location>
</feature>
<gene>
    <name evidence="4" type="ORF">IQ236_00745</name>
</gene>
<feature type="repeat" description="TPR" evidence="3">
    <location>
        <begin position="319"/>
        <end position="352"/>
    </location>
</feature>
<dbReference type="InterPro" id="IPR050498">
    <property type="entry name" value="Ycf3"/>
</dbReference>
<name>A0ABR9U5M3_9CYAN</name>
<evidence type="ECO:0000313" key="4">
    <source>
        <dbReference type="EMBL" id="MBE9141748.1"/>
    </source>
</evidence>
<evidence type="ECO:0000313" key="5">
    <source>
        <dbReference type="Proteomes" id="UP000640725"/>
    </source>
</evidence>
<dbReference type="EMBL" id="JADEWU010000001">
    <property type="protein sequence ID" value="MBE9141748.1"/>
    <property type="molecule type" value="Genomic_DNA"/>
</dbReference>
<dbReference type="PROSITE" id="PS50005">
    <property type="entry name" value="TPR"/>
    <property type="match status" value="8"/>
</dbReference>
<dbReference type="InterPro" id="IPR029044">
    <property type="entry name" value="Nucleotide-diphossugar_trans"/>
</dbReference>
<dbReference type="PROSITE" id="PS50293">
    <property type="entry name" value="TPR_REGION"/>
    <property type="match status" value="3"/>
</dbReference>
<dbReference type="Proteomes" id="UP000640725">
    <property type="component" value="Unassembled WGS sequence"/>
</dbReference>
<proteinExistence type="predicted"/>
<keyword evidence="5" id="KW-1185">Reference proteome</keyword>
<keyword evidence="1" id="KW-0677">Repeat</keyword>
<feature type="repeat" description="TPR" evidence="3">
    <location>
        <begin position="99"/>
        <end position="132"/>
    </location>
</feature>